<dbReference type="CDD" id="cd06578">
    <property type="entry name" value="HemD"/>
    <property type="match status" value="1"/>
</dbReference>
<dbReference type="Gene3D" id="3.40.50.10090">
    <property type="match status" value="2"/>
</dbReference>
<feature type="domain" description="Tetrapyrrole biosynthesis uroporphyrinogen III synthase" evidence="1">
    <location>
        <begin position="21"/>
        <end position="217"/>
    </location>
</feature>
<dbReference type="InterPro" id="IPR003754">
    <property type="entry name" value="4pyrrol_synth_uPrphyn_synth"/>
</dbReference>
<keyword evidence="3" id="KW-1185">Reference proteome</keyword>
<sequence length="237" mass="25031">MTRAREASDRFLALLPAETRADLRVIHSPLIETVPLDVELSLAGVRGVIFTSANGVSAAARLTERRDLPAWCVGGATTAAARAHRWGAECVGRDADELVRTLIARRPEDPLSHLRGVHARGDIAARLSAAGIETREAVVYDQRLLPLTPQAVQALAGADPVIVPLFSPRAARHFASLATGRAPLYLAAMSHAVAEPVSSLNFNTLKVSKAPTAQTMAQAVTSLVARAGRVVGGSDED</sequence>
<name>A0A1H5VT37_9RHOB</name>
<evidence type="ECO:0000259" key="1">
    <source>
        <dbReference type="Pfam" id="PF02602"/>
    </source>
</evidence>
<dbReference type="EMBL" id="FNVD01000006">
    <property type="protein sequence ID" value="SEF90011.1"/>
    <property type="molecule type" value="Genomic_DNA"/>
</dbReference>
<proteinExistence type="predicted"/>
<accession>A0A1H5VT37</accession>
<organism evidence="2 3">
    <name type="scientific">Jhaorihella thermophila</name>
    <dbReference type="NCBI Taxonomy" id="488547"/>
    <lineage>
        <taxon>Bacteria</taxon>
        <taxon>Pseudomonadati</taxon>
        <taxon>Pseudomonadota</taxon>
        <taxon>Alphaproteobacteria</taxon>
        <taxon>Rhodobacterales</taxon>
        <taxon>Paracoccaceae</taxon>
        <taxon>Jhaorihella</taxon>
    </lineage>
</organism>
<dbReference type="Proteomes" id="UP000236742">
    <property type="component" value="Unassembled WGS sequence"/>
</dbReference>
<protein>
    <submittedName>
        <fullName evidence="2">Uroporphyrinogen-III synthase</fullName>
    </submittedName>
</protein>
<gene>
    <name evidence="2" type="ORF">SAMN05421751_106202</name>
</gene>
<dbReference type="GO" id="GO:0004852">
    <property type="term" value="F:uroporphyrinogen-III synthase activity"/>
    <property type="evidence" value="ECO:0007669"/>
    <property type="project" value="InterPro"/>
</dbReference>
<reference evidence="2 3" key="1">
    <citation type="submission" date="2016-10" db="EMBL/GenBank/DDBJ databases">
        <authorList>
            <person name="de Groot N.N."/>
        </authorList>
    </citation>
    <scope>NUCLEOTIDE SEQUENCE [LARGE SCALE GENOMIC DNA]</scope>
    <source>
        <strain evidence="2 3">DSM 23413</strain>
    </source>
</reference>
<dbReference type="InterPro" id="IPR036108">
    <property type="entry name" value="4pyrrol_syn_uPrphyn_synt_sf"/>
</dbReference>
<dbReference type="AlphaFoldDB" id="A0A1H5VT37"/>
<dbReference type="Pfam" id="PF02602">
    <property type="entry name" value="HEM4"/>
    <property type="match status" value="1"/>
</dbReference>
<dbReference type="GO" id="GO:0033014">
    <property type="term" value="P:tetrapyrrole biosynthetic process"/>
    <property type="evidence" value="ECO:0007669"/>
    <property type="project" value="InterPro"/>
</dbReference>
<evidence type="ECO:0000313" key="3">
    <source>
        <dbReference type="Proteomes" id="UP000236742"/>
    </source>
</evidence>
<dbReference type="SUPFAM" id="SSF69618">
    <property type="entry name" value="HemD-like"/>
    <property type="match status" value="1"/>
</dbReference>
<evidence type="ECO:0000313" key="2">
    <source>
        <dbReference type="EMBL" id="SEF90011.1"/>
    </source>
</evidence>